<organism evidence="1 2">
    <name type="scientific">Pocillopora meandrina</name>
    <dbReference type="NCBI Taxonomy" id="46732"/>
    <lineage>
        <taxon>Eukaryota</taxon>
        <taxon>Metazoa</taxon>
        <taxon>Cnidaria</taxon>
        <taxon>Anthozoa</taxon>
        <taxon>Hexacorallia</taxon>
        <taxon>Scleractinia</taxon>
        <taxon>Astrocoeniina</taxon>
        <taxon>Pocilloporidae</taxon>
        <taxon>Pocillopora</taxon>
    </lineage>
</organism>
<reference evidence="1 2" key="1">
    <citation type="submission" date="2022-05" db="EMBL/GenBank/DDBJ databases">
        <authorList>
            <consortium name="Genoscope - CEA"/>
            <person name="William W."/>
        </authorList>
    </citation>
    <scope>NUCLEOTIDE SEQUENCE [LARGE SCALE GENOMIC DNA]</scope>
</reference>
<evidence type="ECO:0000313" key="1">
    <source>
        <dbReference type="EMBL" id="CAH3147450.1"/>
    </source>
</evidence>
<comment type="caution">
    <text evidence="1">The sequence shown here is derived from an EMBL/GenBank/DDBJ whole genome shotgun (WGS) entry which is preliminary data.</text>
</comment>
<accession>A0AAU9XGR6</accession>
<proteinExistence type="predicted"/>
<gene>
    <name evidence="1" type="ORF">PMEA_00023405</name>
</gene>
<evidence type="ECO:0000313" key="2">
    <source>
        <dbReference type="Proteomes" id="UP001159428"/>
    </source>
</evidence>
<sequence length="77" mass="9004">MELPWSVVEFEKLLRSFADSMRNTNTRNLTALKSSLLIYLKELFSKKRTAASHVLVFMIADELRNKKPYAIPVRFMP</sequence>
<dbReference type="EMBL" id="CALNXJ010000043">
    <property type="protein sequence ID" value="CAH3147450.1"/>
    <property type="molecule type" value="Genomic_DNA"/>
</dbReference>
<protein>
    <submittedName>
        <fullName evidence="1">Uncharacterized protein</fullName>
    </submittedName>
</protein>
<dbReference type="Proteomes" id="UP001159428">
    <property type="component" value="Unassembled WGS sequence"/>
</dbReference>
<name>A0AAU9XGR6_9CNID</name>
<keyword evidence="2" id="KW-1185">Reference proteome</keyword>
<dbReference type="AlphaFoldDB" id="A0AAU9XGR6"/>